<dbReference type="RefSeq" id="WP_190550113.1">
    <property type="nucleotide sequence ID" value="NZ_CAWPNO010000108.1"/>
</dbReference>
<name>A0ABR8AIT0_9CYAN</name>
<dbReference type="PROSITE" id="PS00065">
    <property type="entry name" value="D_2_HYDROXYACID_DH_1"/>
    <property type="match status" value="1"/>
</dbReference>
<dbReference type="PROSITE" id="PS00670">
    <property type="entry name" value="D_2_HYDROXYACID_DH_2"/>
    <property type="match status" value="1"/>
</dbReference>
<keyword evidence="7" id="KW-1185">Reference proteome</keyword>
<protein>
    <submittedName>
        <fullName evidence="6">D-glycerate dehydrogenase</fullName>
    </submittedName>
</protein>
<reference evidence="6 7" key="1">
    <citation type="journal article" date="2020" name="ISME J.">
        <title>Comparative genomics reveals insights into cyanobacterial evolution and habitat adaptation.</title>
        <authorList>
            <person name="Chen M.Y."/>
            <person name="Teng W.K."/>
            <person name="Zhao L."/>
            <person name="Hu C.X."/>
            <person name="Zhou Y.K."/>
            <person name="Han B.P."/>
            <person name="Song L.R."/>
            <person name="Shu W.S."/>
        </authorList>
    </citation>
    <scope>NUCLEOTIDE SEQUENCE [LARGE SCALE GENOMIC DNA]</scope>
    <source>
        <strain evidence="6 7">FACHB-288</strain>
    </source>
</reference>
<evidence type="ECO:0000259" key="5">
    <source>
        <dbReference type="Pfam" id="PF02826"/>
    </source>
</evidence>
<proteinExistence type="inferred from homology"/>
<dbReference type="Pfam" id="PF00389">
    <property type="entry name" value="2-Hacid_dh"/>
    <property type="match status" value="1"/>
</dbReference>
<evidence type="ECO:0000313" key="6">
    <source>
        <dbReference type="EMBL" id="MBD2199917.1"/>
    </source>
</evidence>
<dbReference type="PANTHER" id="PTHR10996">
    <property type="entry name" value="2-HYDROXYACID DEHYDROGENASE-RELATED"/>
    <property type="match status" value="1"/>
</dbReference>
<keyword evidence="2 3" id="KW-0560">Oxidoreductase</keyword>
<dbReference type="InterPro" id="IPR006139">
    <property type="entry name" value="D-isomer_2_OHA_DH_cat_dom"/>
</dbReference>
<evidence type="ECO:0000256" key="1">
    <source>
        <dbReference type="ARBA" id="ARBA00005854"/>
    </source>
</evidence>
<dbReference type="PANTHER" id="PTHR10996:SF257">
    <property type="entry name" value="GLYOXYLATE REDUCTASE 1"/>
    <property type="match status" value="1"/>
</dbReference>
<dbReference type="Proteomes" id="UP000658514">
    <property type="component" value="Unassembled WGS sequence"/>
</dbReference>
<dbReference type="EMBL" id="JACJQH010000071">
    <property type="protein sequence ID" value="MBD2199917.1"/>
    <property type="molecule type" value="Genomic_DNA"/>
</dbReference>
<evidence type="ECO:0000313" key="7">
    <source>
        <dbReference type="Proteomes" id="UP000658514"/>
    </source>
</evidence>
<gene>
    <name evidence="6" type="ORF">H6G24_31335</name>
</gene>
<evidence type="ECO:0000256" key="3">
    <source>
        <dbReference type="RuleBase" id="RU003719"/>
    </source>
</evidence>
<feature type="domain" description="D-isomer specific 2-hydroxyacid dehydrogenase NAD-binding" evidence="5">
    <location>
        <begin position="109"/>
        <end position="287"/>
    </location>
</feature>
<dbReference type="SUPFAM" id="SSF51735">
    <property type="entry name" value="NAD(P)-binding Rossmann-fold domains"/>
    <property type="match status" value="1"/>
</dbReference>
<evidence type="ECO:0000256" key="2">
    <source>
        <dbReference type="ARBA" id="ARBA00023002"/>
    </source>
</evidence>
<dbReference type="Pfam" id="PF02826">
    <property type="entry name" value="2-Hacid_dh_C"/>
    <property type="match status" value="1"/>
</dbReference>
<comment type="caution">
    <text evidence="6">The sequence shown here is derived from an EMBL/GenBank/DDBJ whole genome shotgun (WGS) entry which is preliminary data.</text>
</comment>
<comment type="similarity">
    <text evidence="1 3">Belongs to the D-isomer specific 2-hydroxyacid dehydrogenase family.</text>
</comment>
<feature type="domain" description="D-isomer specific 2-hydroxyacid dehydrogenase catalytic" evidence="4">
    <location>
        <begin position="8"/>
        <end position="319"/>
    </location>
</feature>
<dbReference type="CDD" id="cd05301">
    <property type="entry name" value="GDH"/>
    <property type="match status" value="1"/>
</dbReference>
<dbReference type="InterPro" id="IPR050223">
    <property type="entry name" value="D-isomer_2-hydroxyacid_DH"/>
</dbReference>
<dbReference type="PROSITE" id="PS00671">
    <property type="entry name" value="D_2_HYDROXYACID_DH_3"/>
    <property type="match status" value="1"/>
</dbReference>
<dbReference type="InterPro" id="IPR029752">
    <property type="entry name" value="D-isomer_DH_CS1"/>
</dbReference>
<dbReference type="InterPro" id="IPR029753">
    <property type="entry name" value="D-isomer_DH_CS"/>
</dbReference>
<evidence type="ECO:0000259" key="4">
    <source>
        <dbReference type="Pfam" id="PF00389"/>
    </source>
</evidence>
<dbReference type="InterPro" id="IPR006140">
    <property type="entry name" value="D-isomer_DH_NAD-bd"/>
</dbReference>
<dbReference type="SUPFAM" id="SSF52283">
    <property type="entry name" value="Formate/glycerate dehydrogenase catalytic domain-like"/>
    <property type="match status" value="1"/>
</dbReference>
<organism evidence="6 7">
    <name type="scientific">Calothrix parietina FACHB-288</name>
    <dbReference type="NCBI Taxonomy" id="2692896"/>
    <lineage>
        <taxon>Bacteria</taxon>
        <taxon>Bacillati</taxon>
        <taxon>Cyanobacteriota</taxon>
        <taxon>Cyanophyceae</taxon>
        <taxon>Nostocales</taxon>
        <taxon>Calotrichaceae</taxon>
        <taxon>Calothrix</taxon>
    </lineage>
</organism>
<sequence length="324" mass="35366">MSLPHVFITRRLPASLEQLQTIANVEVWMERQPPPYDILLAKAQAVDGLLCLLTDKIDCELIAASSLKVISQMAVGYDNIDIAAATAKKIPVGHTPGILTNATADLTWALIMSAARRVVEADKFTRAGLWKTWEPDLLLGPDVAGATLGIIGLGRIGQAVARRAQGFEMKILYTNRQRCAPEVEKLLNAEFVSLEKLLQESDFISIHTPGSEDTYHLLSDREFALMKPSAILINTARGTIIDENALYRALSQKQIAAAALDVTEIEPLPMDSLLLSLDNLIITPHIGSASQQTRKKMAEMAIANLIAGLKGDRLPHCVNPQVYS</sequence>
<accession>A0ABR8AIT0</accession>
<dbReference type="Gene3D" id="3.40.50.720">
    <property type="entry name" value="NAD(P)-binding Rossmann-like Domain"/>
    <property type="match status" value="2"/>
</dbReference>
<dbReference type="InterPro" id="IPR036291">
    <property type="entry name" value="NAD(P)-bd_dom_sf"/>
</dbReference>